<name>A0ABY9T5T5_BREBE</name>
<dbReference type="RefSeq" id="WP_310769266.1">
    <property type="nucleotide sequence ID" value="NZ_CP134050.1"/>
</dbReference>
<organism evidence="9 10">
    <name type="scientific">Brevibacillus brevis</name>
    <name type="common">Bacillus brevis</name>
    <dbReference type="NCBI Taxonomy" id="1393"/>
    <lineage>
        <taxon>Bacteria</taxon>
        <taxon>Bacillati</taxon>
        <taxon>Bacillota</taxon>
        <taxon>Bacilli</taxon>
        <taxon>Bacillales</taxon>
        <taxon>Paenibacillaceae</taxon>
        <taxon>Brevibacillus</taxon>
    </lineage>
</organism>
<dbReference type="PROSITE" id="PS50928">
    <property type="entry name" value="ABC_TM1"/>
    <property type="match status" value="1"/>
</dbReference>
<feature type="domain" description="ABC transmembrane type-1" evidence="8">
    <location>
        <begin position="82"/>
        <end position="265"/>
    </location>
</feature>
<evidence type="ECO:0000256" key="3">
    <source>
        <dbReference type="ARBA" id="ARBA00022475"/>
    </source>
</evidence>
<protein>
    <submittedName>
        <fullName evidence="9">Phosphonate ABC transporter, permease protein PhnE</fullName>
    </submittedName>
</protein>
<comment type="similarity">
    <text evidence="7">Belongs to the binding-protein-dependent transport system permease family.</text>
</comment>
<dbReference type="InterPro" id="IPR000515">
    <property type="entry name" value="MetI-like"/>
</dbReference>
<keyword evidence="3" id="KW-1003">Cell membrane</keyword>
<evidence type="ECO:0000256" key="6">
    <source>
        <dbReference type="ARBA" id="ARBA00023136"/>
    </source>
</evidence>
<reference evidence="9 10" key="1">
    <citation type="submission" date="2023-09" db="EMBL/GenBank/DDBJ databases">
        <title>Complete Genome and Methylome dissection of Bacillus brevis NEB573 original source of BbsI restriction endonuclease.</title>
        <authorList>
            <person name="Fomenkov A."/>
            <person name="Roberts R.D."/>
        </authorList>
    </citation>
    <scope>NUCLEOTIDE SEQUENCE [LARGE SCALE GENOMIC DNA]</scope>
    <source>
        <strain evidence="9 10">NEB573</strain>
    </source>
</reference>
<proteinExistence type="inferred from homology"/>
<keyword evidence="2 7" id="KW-0813">Transport</keyword>
<feature type="transmembrane region" description="Helical" evidence="7">
    <location>
        <begin position="248"/>
        <end position="268"/>
    </location>
</feature>
<dbReference type="Pfam" id="PF00528">
    <property type="entry name" value="BPD_transp_1"/>
    <property type="match status" value="1"/>
</dbReference>
<dbReference type="PANTHER" id="PTHR30043:SF1">
    <property type="entry name" value="ABC TRANSPORT SYSTEM PERMEASE PROTEIN P69"/>
    <property type="match status" value="1"/>
</dbReference>
<sequence>MKPEQSEAVHKKAALSPGNSFWANWGWVIGTGAVLIVGALVYTLVISWEALMAGDILENMSRIIGEMFPPDLSIIATLGQPIIDTLAMSVMATLLAVCIAFPLGFLAAETTTIHPTVRYLVKGLFNALRTIPELILAIIFVASVGFGILPGILALGLHSAGMLGKFYAEAIDKVDKGLIEAVEACGGSRFHVIVFGVIPQIISHCVDFSLYRWEYNFRASTVVGMIGAGGIGFQLMASLRILQYQEVLAILVAVFVMVQLVDAFGNAIRNKLIVRER</sequence>
<evidence type="ECO:0000313" key="9">
    <source>
        <dbReference type="EMBL" id="WNC15466.1"/>
    </source>
</evidence>
<feature type="transmembrane region" description="Helical" evidence="7">
    <location>
        <begin position="25"/>
        <end position="51"/>
    </location>
</feature>
<accession>A0ABY9T5T5</accession>
<dbReference type="PANTHER" id="PTHR30043">
    <property type="entry name" value="PHOSPHONATES TRANSPORT SYSTEM PERMEASE PROTEIN"/>
    <property type="match status" value="1"/>
</dbReference>
<evidence type="ECO:0000256" key="7">
    <source>
        <dbReference type="RuleBase" id="RU363032"/>
    </source>
</evidence>
<evidence type="ECO:0000313" key="10">
    <source>
        <dbReference type="Proteomes" id="UP001256827"/>
    </source>
</evidence>
<feature type="transmembrane region" description="Helical" evidence="7">
    <location>
        <begin position="190"/>
        <end position="210"/>
    </location>
</feature>
<keyword evidence="10" id="KW-1185">Reference proteome</keyword>
<dbReference type="NCBIfam" id="TIGR01097">
    <property type="entry name" value="PhnE"/>
    <property type="match status" value="1"/>
</dbReference>
<dbReference type="Gene3D" id="1.10.3720.10">
    <property type="entry name" value="MetI-like"/>
    <property type="match status" value="1"/>
</dbReference>
<feature type="transmembrane region" description="Helical" evidence="7">
    <location>
        <begin position="89"/>
        <end position="113"/>
    </location>
</feature>
<keyword evidence="6 7" id="KW-0472">Membrane</keyword>
<dbReference type="InterPro" id="IPR005769">
    <property type="entry name" value="PhnE/PtxC"/>
</dbReference>
<dbReference type="InterPro" id="IPR035906">
    <property type="entry name" value="MetI-like_sf"/>
</dbReference>
<keyword evidence="5 7" id="KW-1133">Transmembrane helix</keyword>
<gene>
    <name evidence="9" type="primary">phnE</name>
    <name evidence="9" type="ORF">RGB73_03715</name>
</gene>
<keyword evidence="4 7" id="KW-0812">Transmembrane</keyword>
<evidence type="ECO:0000256" key="1">
    <source>
        <dbReference type="ARBA" id="ARBA00004651"/>
    </source>
</evidence>
<dbReference type="CDD" id="cd06261">
    <property type="entry name" value="TM_PBP2"/>
    <property type="match status" value="1"/>
</dbReference>
<comment type="subcellular location">
    <subcellularLocation>
        <location evidence="1 7">Cell membrane</location>
        <topology evidence="1 7">Multi-pass membrane protein</topology>
    </subcellularLocation>
</comment>
<dbReference type="EMBL" id="CP134050">
    <property type="protein sequence ID" value="WNC15466.1"/>
    <property type="molecule type" value="Genomic_DNA"/>
</dbReference>
<evidence type="ECO:0000256" key="2">
    <source>
        <dbReference type="ARBA" id="ARBA00022448"/>
    </source>
</evidence>
<dbReference type="SUPFAM" id="SSF161098">
    <property type="entry name" value="MetI-like"/>
    <property type="match status" value="1"/>
</dbReference>
<feature type="transmembrane region" description="Helical" evidence="7">
    <location>
        <begin position="134"/>
        <end position="157"/>
    </location>
</feature>
<dbReference type="Proteomes" id="UP001256827">
    <property type="component" value="Chromosome"/>
</dbReference>
<evidence type="ECO:0000256" key="4">
    <source>
        <dbReference type="ARBA" id="ARBA00022692"/>
    </source>
</evidence>
<evidence type="ECO:0000256" key="5">
    <source>
        <dbReference type="ARBA" id="ARBA00022989"/>
    </source>
</evidence>
<feature type="transmembrane region" description="Helical" evidence="7">
    <location>
        <begin position="222"/>
        <end position="242"/>
    </location>
</feature>
<evidence type="ECO:0000259" key="8">
    <source>
        <dbReference type="PROSITE" id="PS50928"/>
    </source>
</evidence>